<gene>
    <name evidence="2" type="ORF">CA840_11345</name>
</gene>
<evidence type="ECO:0000313" key="3">
    <source>
        <dbReference type="Proteomes" id="UP000225199"/>
    </source>
</evidence>
<dbReference type="SUPFAM" id="SSF82185">
    <property type="entry name" value="Histone H3 K4-specific methyltransferase SET7/9 N-terminal domain"/>
    <property type="match status" value="1"/>
</dbReference>
<protein>
    <recommendedName>
        <fullName evidence="4">MORN repeat protein</fullName>
    </recommendedName>
</protein>
<evidence type="ECO:0000256" key="1">
    <source>
        <dbReference type="SAM" id="SignalP"/>
    </source>
</evidence>
<dbReference type="RefSeq" id="WP_098979548.1">
    <property type="nucleotide sequence ID" value="NZ_JAYFFX010000009.1"/>
</dbReference>
<dbReference type="PANTHER" id="PTHR46820:SF1">
    <property type="entry name" value="HISTONE-LYSINE N-METHYLTRANSFERASE SETD7"/>
    <property type="match status" value="1"/>
</dbReference>
<dbReference type="GO" id="GO:0005694">
    <property type="term" value="C:chromosome"/>
    <property type="evidence" value="ECO:0007669"/>
    <property type="project" value="TreeGrafter"/>
</dbReference>
<feature type="signal peptide" evidence="1">
    <location>
        <begin position="1"/>
        <end position="20"/>
    </location>
</feature>
<dbReference type="Pfam" id="PF07661">
    <property type="entry name" value="MORN_2"/>
    <property type="match status" value="2"/>
</dbReference>
<keyword evidence="1" id="KW-0732">Signal</keyword>
<feature type="chain" id="PRO_5013333370" description="MORN repeat protein" evidence="1">
    <location>
        <begin position="21"/>
        <end position="193"/>
    </location>
</feature>
<proteinExistence type="predicted"/>
<organism evidence="2 3">
    <name type="scientific">Fusobacterium nucleatum subsp. polymorphum</name>
    <name type="common">Fusobacterium polymorphum</name>
    <dbReference type="NCBI Taxonomy" id="76857"/>
    <lineage>
        <taxon>Bacteria</taxon>
        <taxon>Fusobacteriati</taxon>
        <taxon>Fusobacteriota</taxon>
        <taxon>Fusobacteriia</taxon>
        <taxon>Fusobacteriales</taxon>
        <taxon>Fusobacteriaceae</taxon>
        <taxon>Fusobacterium</taxon>
    </lineage>
</organism>
<dbReference type="EMBL" id="NIRJ01000001">
    <property type="protein sequence ID" value="PHH97829.1"/>
    <property type="molecule type" value="Genomic_DNA"/>
</dbReference>
<comment type="caution">
    <text evidence="2">The sequence shown here is derived from an EMBL/GenBank/DDBJ whole genome shotgun (WGS) entry which is preliminary data.</text>
</comment>
<dbReference type="InterPro" id="IPR011652">
    <property type="entry name" value="MORN_2"/>
</dbReference>
<evidence type="ECO:0000313" key="2">
    <source>
        <dbReference type="EMBL" id="PHH97829.1"/>
    </source>
</evidence>
<dbReference type="Proteomes" id="UP000225199">
    <property type="component" value="Unassembled WGS sequence"/>
</dbReference>
<dbReference type="GO" id="GO:0003682">
    <property type="term" value="F:chromatin binding"/>
    <property type="evidence" value="ECO:0007669"/>
    <property type="project" value="TreeGrafter"/>
</dbReference>
<sequence length="193" mass="21773">MKRWLVVILILIMGSLTVNADTLREVGINDTETKNNLTYVKGENEVFTGIVKGKLKGLFVETPYKDGKINGVKKVYYNGVVRFEFPFIDGEMNGIGKEYYSDGTIRTETPYKNNKPNGVVKTYDVLGNLESEVPFTDNEIDGVAKYYRTNGKLRSEISYKNGILDGVHRVYNEFDGSILGEEIYKDGKKIGEN</sequence>
<dbReference type="Gene3D" id="2.20.110.10">
    <property type="entry name" value="Histone H3 K4-specific methyltransferase SET7/9 N-terminal domain"/>
    <property type="match status" value="2"/>
</dbReference>
<evidence type="ECO:0008006" key="4">
    <source>
        <dbReference type="Google" id="ProtNLM"/>
    </source>
</evidence>
<reference evidence="2 3" key="1">
    <citation type="submission" date="2017-06" db="EMBL/GenBank/DDBJ databases">
        <title>Draft genome sequence of Fusobacterium nucleatum subsp. polymorphum KCOM 1002 (=ChDC F175).</title>
        <authorList>
            <person name="Kook J.-K."/>
            <person name="Park S.-N."/>
            <person name="Lim Y.K."/>
            <person name="Roh H."/>
        </authorList>
    </citation>
    <scope>NUCLEOTIDE SEQUENCE [LARGE SCALE GENOMIC DNA]</scope>
    <source>
        <strain evidence="3">KCOM 1002 (ChDC F175)</strain>
    </source>
</reference>
<dbReference type="PANTHER" id="PTHR46820">
    <property type="entry name" value="HISTONE-LYSINE N-METHYLTRANSFERASE SETD7"/>
    <property type="match status" value="1"/>
</dbReference>
<dbReference type="GO" id="GO:0070828">
    <property type="term" value="P:heterochromatin organization"/>
    <property type="evidence" value="ECO:0007669"/>
    <property type="project" value="TreeGrafter"/>
</dbReference>
<dbReference type="AlphaFoldDB" id="A0A2C5ZEK3"/>
<name>A0A2C5ZEK3_FUSNP</name>
<accession>A0A2C5ZEK3</accession>